<proteinExistence type="inferred from homology"/>
<dbReference type="Proteomes" id="UP000085678">
    <property type="component" value="Unplaced"/>
</dbReference>
<evidence type="ECO:0000256" key="16">
    <source>
        <dbReference type="ARBA" id="ARBA00049070"/>
    </source>
</evidence>
<feature type="domain" description="Oxidoreductase N-terminal" evidence="18">
    <location>
        <begin position="6"/>
        <end position="113"/>
    </location>
</feature>
<comment type="function">
    <text evidence="11">Functions as 15-oxo-prostaglandin 13-reductase and acts on 15-keto-PGE1, 15-keto-PGE2, 15-keto-PGE1-alpha and 15-keto-PGE2-alpha with highest activity towards 15-keto-PGE2. Overexpression represses transcriptional activity of PPARG and inhibits adipocyte differentiation.</text>
</comment>
<keyword evidence="6" id="KW-0963">Cytoplasm</keyword>
<evidence type="ECO:0000256" key="5">
    <source>
        <dbReference type="ARBA" id="ARBA00020652"/>
    </source>
</evidence>
<keyword evidence="8" id="KW-0560">Oxidoreductase</keyword>
<comment type="subunit">
    <text evidence="3">Monomer.</text>
</comment>
<keyword evidence="7" id="KW-0521">NADP</keyword>
<comment type="catalytic activity">
    <reaction evidence="13">
        <text>13,14-dihydro-15-oxo-prostaglandin E2 + NADP(+) = 15-oxoprostaglandin E2 + NADPH + H(+)</text>
        <dbReference type="Rhea" id="RHEA:11912"/>
        <dbReference type="ChEBI" id="CHEBI:15378"/>
        <dbReference type="ChEBI" id="CHEBI:57400"/>
        <dbReference type="ChEBI" id="CHEBI:57402"/>
        <dbReference type="ChEBI" id="CHEBI:57783"/>
        <dbReference type="ChEBI" id="CHEBI:58349"/>
        <dbReference type="EC" id="1.3.1.48"/>
    </reaction>
    <physiologicalReaction direction="right-to-left" evidence="13">
        <dbReference type="Rhea" id="RHEA:11914"/>
    </physiologicalReaction>
</comment>
<dbReference type="Pfam" id="PF16884">
    <property type="entry name" value="ADH_N_2"/>
    <property type="match status" value="1"/>
</dbReference>
<dbReference type="KEGG" id="lak:106157866"/>
<dbReference type="PANTHER" id="PTHR43205:SF5">
    <property type="entry name" value="PROSTAGLANDIN REDUCTASE 2"/>
    <property type="match status" value="1"/>
</dbReference>
<dbReference type="GO" id="GO:0006693">
    <property type="term" value="P:prostaglandin metabolic process"/>
    <property type="evidence" value="ECO:0007669"/>
    <property type="project" value="InterPro"/>
</dbReference>
<dbReference type="InterPro" id="IPR013149">
    <property type="entry name" value="ADH-like_C"/>
</dbReference>
<evidence type="ECO:0000256" key="9">
    <source>
        <dbReference type="ARBA" id="ARBA00023098"/>
    </source>
</evidence>
<dbReference type="InterPro" id="IPR036291">
    <property type="entry name" value="NAD(P)-bd_dom_sf"/>
</dbReference>
<dbReference type="CDD" id="cd08293">
    <property type="entry name" value="PTGR2"/>
    <property type="match status" value="1"/>
</dbReference>
<comment type="catalytic activity">
    <reaction evidence="14">
        <text>13,14-dihydro-15-oxo-prostaglandin F1alpha + NADP(+) = 15-oxoprostaglandin F1alpha + NADPH + H(+)</text>
        <dbReference type="Rhea" id="RHEA:50592"/>
        <dbReference type="ChEBI" id="CHEBI:15378"/>
        <dbReference type="ChEBI" id="CHEBI:57783"/>
        <dbReference type="ChEBI" id="CHEBI:58349"/>
        <dbReference type="ChEBI" id="CHEBI:79072"/>
        <dbReference type="ChEBI" id="CHEBI:133411"/>
    </reaction>
    <physiologicalReaction direction="right-to-left" evidence="14">
        <dbReference type="Rhea" id="RHEA:50594"/>
    </physiologicalReaction>
</comment>
<sequence length="354" mass="39011">MQNHHVILRSRPGVNSAPVDENFEYTECPYPEQLQKGEVLIKTLYLSVDPALRCRMNEDTGADYLTPWQIGKTIEGLLGMGVVVQSADDSFTEGDLVEGDLGWPWKQYFIYDNNSQRKWIRKGDRNLVGDRPSLYLSCFGLVGLTALLGVREKGHVTPGANQTCVISGAAGACGTLAGQIARLDGCSKIVGICGTNEKCNFLTAELGFDHAINYKTENVSSRLKECCPGGIDVYFDNVGGEISNTVIRQMNPNSHVILCGQISVYNKDVPYPPPLPEDIEQLLKAKNITRDRFLVLNYPEKFEAAIVQLVEWYMSGKLKVKETVTEGLENAGRAFVSMMNGGNIGKQIVHVSDI</sequence>
<dbReference type="SUPFAM" id="SSF50129">
    <property type="entry name" value="GroES-like"/>
    <property type="match status" value="2"/>
</dbReference>
<dbReference type="InterPro" id="IPR045010">
    <property type="entry name" value="MDR_fam"/>
</dbReference>
<keyword evidence="9" id="KW-0443">Lipid metabolism</keyword>
<accession>A0A1S3HU86</accession>
<evidence type="ECO:0000256" key="10">
    <source>
        <dbReference type="ARBA" id="ARBA00033119"/>
    </source>
</evidence>
<evidence type="ECO:0000256" key="14">
    <source>
        <dbReference type="ARBA" id="ARBA00047878"/>
    </source>
</evidence>
<dbReference type="GeneID" id="106157866"/>
<dbReference type="GO" id="GO:0005737">
    <property type="term" value="C:cytoplasm"/>
    <property type="evidence" value="ECO:0007669"/>
    <property type="project" value="UniProtKB-SubCell"/>
</dbReference>
<evidence type="ECO:0000256" key="13">
    <source>
        <dbReference type="ARBA" id="ARBA00047834"/>
    </source>
</evidence>
<evidence type="ECO:0000256" key="6">
    <source>
        <dbReference type="ARBA" id="ARBA00022490"/>
    </source>
</evidence>
<evidence type="ECO:0000256" key="3">
    <source>
        <dbReference type="ARBA" id="ARBA00011245"/>
    </source>
</evidence>
<dbReference type="FunFam" id="3.40.50.720:FF:000121">
    <property type="entry name" value="Prostaglandin reductase 2"/>
    <property type="match status" value="1"/>
</dbReference>
<dbReference type="Gene3D" id="3.90.180.10">
    <property type="entry name" value="Medium-chain alcohol dehydrogenases, catalytic domain"/>
    <property type="match status" value="1"/>
</dbReference>
<dbReference type="PANTHER" id="PTHR43205">
    <property type="entry name" value="PROSTAGLANDIN REDUCTASE"/>
    <property type="match status" value="1"/>
</dbReference>
<dbReference type="SUPFAM" id="SSF51735">
    <property type="entry name" value="NAD(P)-binding Rossmann-fold domains"/>
    <property type="match status" value="1"/>
</dbReference>
<dbReference type="Gene3D" id="3.40.50.720">
    <property type="entry name" value="NAD(P)-binding Rossmann-like Domain"/>
    <property type="match status" value="1"/>
</dbReference>
<evidence type="ECO:0000256" key="4">
    <source>
        <dbReference type="ARBA" id="ARBA00011981"/>
    </source>
</evidence>
<dbReference type="GO" id="GO:0047522">
    <property type="term" value="F:15-oxoprostaglandin 13-reductase [NAD(P)+] activity"/>
    <property type="evidence" value="ECO:0007669"/>
    <property type="project" value="UniProtKB-EC"/>
</dbReference>
<comment type="catalytic activity">
    <reaction evidence="16">
        <text>13,14-dihydro-15-oxo-prostaglandin E1 + NADP(+) = 15-oxoprostaglandin E1 + NADPH + H(+)</text>
        <dbReference type="Rhea" id="RHEA:50584"/>
        <dbReference type="ChEBI" id="CHEBI:15378"/>
        <dbReference type="ChEBI" id="CHEBI:57401"/>
        <dbReference type="ChEBI" id="CHEBI:57783"/>
        <dbReference type="ChEBI" id="CHEBI:58349"/>
        <dbReference type="ChEBI" id="CHEBI:133408"/>
    </reaction>
    <physiologicalReaction direction="right-to-left" evidence="16">
        <dbReference type="Rhea" id="RHEA:50586"/>
    </physiologicalReaction>
</comment>
<evidence type="ECO:0000256" key="1">
    <source>
        <dbReference type="ARBA" id="ARBA00004496"/>
    </source>
</evidence>
<comment type="similarity">
    <text evidence="2">Belongs to the NADP-dependent oxidoreductase L4BD family.</text>
</comment>
<evidence type="ECO:0000259" key="18">
    <source>
        <dbReference type="Pfam" id="PF16884"/>
    </source>
</evidence>
<evidence type="ECO:0000259" key="17">
    <source>
        <dbReference type="Pfam" id="PF00107"/>
    </source>
</evidence>
<keyword evidence="19" id="KW-1185">Reference proteome</keyword>
<comment type="catalytic activity">
    <reaction evidence="15">
        <text>13,14-dihydro-15-oxo-PGF2alpha + NADP(+) = 15-oxoprostaglandin F2alpha + NADPH + H(+)</text>
        <dbReference type="Rhea" id="RHEA:50588"/>
        <dbReference type="ChEBI" id="CHEBI:15378"/>
        <dbReference type="ChEBI" id="CHEBI:57783"/>
        <dbReference type="ChEBI" id="CHEBI:58349"/>
        <dbReference type="ChEBI" id="CHEBI:133374"/>
        <dbReference type="ChEBI" id="CHEBI:133409"/>
    </reaction>
    <physiologicalReaction direction="right-to-left" evidence="15">
        <dbReference type="Rhea" id="RHEA:50590"/>
    </physiologicalReaction>
</comment>
<evidence type="ECO:0000256" key="8">
    <source>
        <dbReference type="ARBA" id="ARBA00023002"/>
    </source>
</evidence>
<gene>
    <name evidence="20" type="primary">LOC106157866</name>
</gene>
<name>A0A1S3HU86_LINAN</name>
<dbReference type="InterPro" id="IPR041694">
    <property type="entry name" value="ADH_N_2"/>
</dbReference>
<dbReference type="OMA" id="EEKCRYA"/>
<comment type="subcellular location">
    <subcellularLocation>
        <location evidence="1">Cytoplasm</location>
    </subcellularLocation>
</comment>
<evidence type="ECO:0000313" key="20">
    <source>
        <dbReference type="RefSeq" id="XP_013389106.1"/>
    </source>
</evidence>
<comment type="catalytic activity">
    <reaction evidence="12">
        <text>13,14-dihydro-15-oxo-prostaglandin E2 + NAD(+) = 15-oxoprostaglandin E2 + NADH + H(+)</text>
        <dbReference type="Rhea" id="RHEA:11916"/>
        <dbReference type="ChEBI" id="CHEBI:15378"/>
        <dbReference type="ChEBI" id="CHEBI:57400"/>
        <dbReference type="ChEBI" id="CHEBI:57402"/>
        <dbReference type="ChEBI" id="CHEBI:57540"/>
        <dbReference type="ChEBI" id="CHEBI:57945"/>
        <dbReference type="EC" id="1.3.1.48"/>
    </reaction>
    <physiologicalReaction direction="right-to-left" evidence="12">
        <dbReference type="Rhea" id="RHEA:11918"/>
    </physiologicalReaction>
</comment>
<dbReference type="InterPro" id="IPR011032">
    <property type="entry name" value="GroES-like_sf"/>
</dbReference>
<evidence type="ECO:0000313" key="19">
    <source>
        <dbReference type="Proteomes" id="UP000085678"/>
    </source>
</evidence>
<dbReference type="EC" id="1.3.1.48" evidence="4"/>
<reference evidence="20" key="1">
    <citation type="submission" date="2025-08" db="UniProtKB">
        <authorList>
            <consortium name="RefSeq"/>
        </authorList>
    </citation>
    <scope>IDENTIFICATION</scope>
    <source>
        <tissue evidence="20">Gonads</tissue>
    </source>
</reference>
<evidence type="ECO:0000256" key="11">
    <source>
        <dbReference type="ARBA" id="ARBA00045413"/>
    </source>
</evidence>
<protein>
    <recommendedName>
        <fullName evidence="5">Prostaglandin reductase 2</fullName>
        <ecNumber evidence="4">1.3.1.48</ecNumber>
    </recommendedName>
    <alternativeName>
        <fullName evidence="10">15-oxoprostaglandin 13-reductase</fullName>
    </alternativeName>
</protein>
<dbReference type="InParanoid" id="A0A1S3HU86"/>
<dbReference type="Pfam" id="PF00107">
    <property type="entry name" value="ADH_zinc_N"/>
    <property type="match status" value="1"/>
</dbReference>
<dbReference type="OrthoDB" id="809632at2759"/>
<dbReference type="AlphaFoldDB" id="A0A1S3HU86"/>
<evidence type="ECO:0000256" key="15">
    <source>
        <dbReference type="ARBA" id="ARBA00048290"/>
    </source>
</evidence>
<dbReference type="InterPro" id="IPR037399">
    <property type="entry name" value="PTGR2"/>
</dbReference>
<feature type="domain" description="Alcohol dehydrogenase-like C-terminal" evidence="17">
    <location>
        <begin position="174"/>
        <end position="305"/>
    </location>
</feature>
<evidence type="ECO:0000256" key="2">
    <source>
        <dbReference type="ARBA" id="ARBA00010460"/>
    </source>
</evidence>
<organism evidence="19 20">
    <name type="scientific">Lingula anatina</name>
    <name type="common">Brachiopod</name>
    <name type="synonym">Lingula unguis</name>
    <dbReference type="NCBI Taxonomy" id="7574"/>
    <lineage>
        <taxon>Eukaryota</taxon>
        <taxon>Metazoa</taxon>
        <taxon>Spiralia</taxon>
        <taxon>Lophotrochozoa</taxon>
        <taxon>Brachiopoda</taxon>
        <taxon>Linguliformea</taxon>
        <taxon>Lingulata</taxon>
        <taxon>Lingulida</taxon>
        <taxon>Linguloidea</taxon>
        <taxon>Lingulidae</taxon>
        <taxon>Lingula</taxon>
    </lineage>
</organism>
<dbReference type="RefSeq" id="XP_013389106.1">
    <property type="nucleotide sequence ID" value="XM_013533652.1"/>
</dbReference>
<evidence type="ECO:0000256" key="12">
    <source>
        <dbReference type="ARBA" id="ARBA00047581"/>
    </source>
</evidence>
<evidence type="ECO:0000256" key="7">
    <source>
        <dbReference type="ARBA" id="ARBA00022857"/>
    </source>
</evidence>